<proteinExistence type="predicted"/>
<gene>
    <name evidence="2" type="ORF">KQX54_020947</name>
</gene>
<comment type="caution">
    <text evidence="2">The sequence shown here is derived from an EMBL/GenBank/DDBJ whole genome shotgun (WGS) entry which is preliminary data.</text>
</comment>
<sequence>MYDLQWSLLRREKGWLLNWILIPSMSRSRTVYFLLTAKTPKYTGFWLPLFLFLAFVLVLIRLPITGSDFSRTADRKAACCVAGSCNLEGALRTSRFRITDHYLPSRFTDVIVFRMFMDVSIRMRQLPTVSYQNLDSKLSEITSHCISPRRFSSNAILQGKDYLHYNENNNAPATAELLVSPSPQSRVGNNRNVETGRLAIPIHDPFDPWICGSILHSVSSTSYTQEIHSSSFSSSLSNLISPLSIIFSIGLCFILTQAGSVHSQPESSYNKIIIKRQ</sequence>
<name>A0AAV7I589_COTGL</name>
<evidence type="ECO:0000313" key="3">
    <source>
        <dbReference type="Proteomes" id="UP000826195"/>
    </source>
</evidence>
<reference evidence="2 3" key="1">
    <citation type="journal article" date="2021" name="J. Hered.">
        <title>A chromosome-level genome assembly of the parasitoid wasp, Cotesia glomerata (Hymenoptera: Braconidae).</title>
        <authorList>
            <person name="Pinto B.J."/>
            <person name="Weis J.J."/>
            <person name="Gamble T."/>
            <person name="Ode P.J."/>
            <person name="Paul R."/>
            <person name="Zaspel J.M."/>
        </authorList>
    </citation>
    <scope>NUCLEOTIDE SEQUENCE [LARGE SCALE GENOMIC DNA]</scope>
    <source>
        <strain evidence="2">CgM1</strain>
    </source>
</reference>
<feature type="transmembrane region" description="Helical" evidence="1">
    <location>
        <begin position="45"/>
        <end position="64"/>
    </location>
</feature>
<dbReference type="Proteomes" id="UP000826195">
    <property type="component" value="Unassembled WGS sequence"/>
</dbReference>
<accession>A0AAV7I589</accession>
<evidence type="ECO:0000256" key="1">
    <source>
        <dbReference type="SAM" id="Phobius"/>
    </source>
</evidence>
<feature type="transmembrane region" description="Helical" evidence="1">
    <location>
        <begin position="239"/>
        <end position="259"/>
    </location>
</feature>
<keyword evidence="1" id="KW-0472">Membrane</keyword>
<organism evidence="2 3">
    <name type="scientific">Cotesia glomerata</name>
    <name type="common">Lepidopteran parasitic wasp</name>
    <name type="synonym">Apanteles glomeratus</name>
    <dbReference type="NCBI Taxonomy" id="32391"/>
    <lineage>
        <taxon>Eukaryota</taxon>
        <taxon>Metazoa</taxon>
        <taxon>Ecdysozoa</taxon>
        <taxon>Arthropoda</taxon>
        <taxon>Hexapoda</taxon>
        <taxon>Insecta</taxon>
        <taxon>Pterygota</taxon>
        <taxon>Neoptera</taxon>
        <taxon>Endopterygota</taxon>
        <taxon>Hymenoptera</taxon>
        <taxon>Apocrita</taxon>
        <taxon>Ichneumonoidea</taxon>
        <taxon>Braconidae</taxon>
        <taxon>Microgastrinae</taxon>
        <taxon>Cotesia</taxon>
    </lineage>
</organism>
<evidence type="ECO:0000313" key="2">
    <source>
        <dbReference type="EMBL" id="KAH0541068.1"/>
    </source>
</evidence>
<keyword evidence="1" id="KW-1133">Transmembrane helix</keyword>
<keyword evidence="1" id="KW-0812">Transmembrane</keyword>
<dbReference type="AlphaFoldDB" id="A0AAV7I589"/>
<keyword evidence="3" id="KW-1185">Reference proteome</keyword>
<protein>
    <submittedName>
        <fullName evidence="2">Uncharacterized protein</fullName>
    </submittedName>
</protein>
<dbReference type="EMBL" id="JAHXZJ010002609">
    <property type="protein sequence ID" value="KAH0541068.1"/>
    <property type="molecule type" value="Genomic_DNA"/>
</dbReference>